<protein>
    <submittedName>
        <fullName evidence="3">Ig kappa chain V-III region VG</fullName>
    </submittedName>
</protein>
<organism evidence="3 4">
    <name type="scientific">Pelobates cultripes</name>
    <name type="common">Western spadefoot toad</name>
    <dbReference type="NCBI Taxonomy" id="61616"/>
    <lineage>
        <taxon>Eukaryota</taxon>
        <taxon>Metazoa</taxon>
        <taxon>Chordata</taxon>
        <taxon>Craniata</taxon>
        <taxon>Vertebrata</taxon>
        <taxon>Euteleostomi</taxon>
        <taxon>Amphibia</taxon>
        <taxon>Batrachia</taxon>
        <taxon>Anura</taxon>
        <taxon>Pelobatoidea</taxon>
        <taxon>Pelobatidae</taxon>
        <taxon>Pelobates</taxon>
    </lineage>
</organism>
<dbReference type="InterPro" id="IPR003598">
    <property type="entry name" value="Ig_sub2"/>
</dbReference>
<feature type="domain" description="Ig-like" evidence="2">
    <location>
        <begin position="672"/>
        <end position="760"/>
    </location>
</feature>
<dbReference type="SMART" id="SM00408">
    <property type="entry name" value="IGc2"/>
    <property type="match status" value="6"/>
</dbReference>
<dbReference type="FunFam" id="2.60.40.10:FF:001230">
    <property type="entry name" value="Immunoglobulin kappa variable 8-16"/>
    <property type="match status" value="6"/>
</dbReference>
<keyword evidence="4" id="KW-1185">Reference proteome</keyword>
<name>A0AAD1W9U7_PELCU</name>
<dbReference type="Pfam" id="PF07686">
    <property type="entry name" value="V-set"/>
    <property type="match status" value="6"/>
</dbReference>
<accession>A0AAD1W9U7</accession>
<dbReference type="SMART" id="SM00409">
    <property type="entry name" value="IG"/>
    <property type="match status" value="6"/>
</dbReference>
<dbReference type="PANTHER" id="PTHR23267">
    <property type="entry name" value="IMMUNOGLOBULIN LIGHT CHAIN"/>
    <property type="match status" value="1"/>
</dbReference>
<dbReference type="InterPro" id="IPR007110">
    <property type="entry name" value="Ig-like_dom"/>
</dbReference>
<dbReference type="SUPFAM" id="SSF48726">
    <property type="entry name" value="Immunoglobulin"/>
    <property type="match status" value="6"/>
</dbReference>
<evidence type="ECO:0000259" key="2">
    <source>
        <dbReference type="PROSITE" id="PS50835"/>
    </source>
</evidence>
<dbReference type="Proteomes" id="UP001295444">
    <property type="component" value="Chromosome 06"/>
</dbReference>
<dbReference type="AlphaFoldDB" id="A0AAD1W9U7"/>
<reference evidence="3" key="1">
    <citation type="submission" date="2022-03" db="EMBL/GenBank/DDBJ databases">
        <authorList>
            <person name="Alioto T."/>
            <person name="Alioto T."/>
            <person name="Gomez Garrido J."/>
        </authorList>
    </citation>
    <scope>NUCLEOTIDE SEQUENCE</scope>
</reference>
<feature type="domain" description="Ig-like" evidence="2">
    <location>
        <begin position="121"/>
        <end position="228"/>
    </location>
</feature>
<feature type="domain" description="Ig-like" evidence="2">
    <location>
        <begin position="567"/>
        <end position="666"/>
    </location>
</feature>
<proteinExistence type="predicted"/>
<dbReference type="InterPro" id="IPR003599">
    <property type="entry name" value="Ig_sub"/>
</dbReference>
<feature type="domain" description="Ig-like" evidence="2">
    <location>
        <begin position="441"/>
        <end position="530"/>
    </location>
</feature>
<dbReference type="InterPro" id="IPR013106">
    <property type="entry name" value="Ig_V-set"/>
</dbReference>
<dbReference type="InterPro" id="IPR050150">
    <property type="entry name" value="IgV_Light_Chain"/>
</dbReference>
<dbReference type="EMBL" id="OW240917">
    <property type="protein sequence ID" value="CAH2299485.1"/>
    <property type="molecule type" value="Genomic_DNA"/>
</dbReference>
<dbReference type="PROSITE" id="PS50835">
    <property type="entry name" value="IG_LIKE"/>
    <property type="match status" value="6"/>
</dbReference>
<dbReference type="Gene3D" id="2.60.40.10">
    <property type="entry name" value="Immunoglobulins"/>
    <property type="match status" value="6"/>
</dbReference>
<feature type="domain" description="Ig-like" evidence="2">
    <location>
        <begin position="309"/>
        <end position="393"/>
    </location>
</feature>
<evidence type="ECO:0000313" key="3">
    <source>
        <dbReference type="EMBL" id="CAH2299485.1"/>
    </source>
</evidence>
<sequence length="780" mass="83717">MISHSCLLTIFIIWIHGSYGQYVMTQTPESVTVSQGETATMSCTSSANIGSALAWYQQKPGQPPNLLIYYTSSKPTGIPARFSGSGSGTSYTLTISGVLAEDAADYYCQQVGLTKGAFYGPSSVSRSYGQYVMTQTPESVTVSQGETATMTCTSSSSVYGDLAWYQQKPGQPPNLLIYRASSRPTGIPARFSGSGSGTSYTLTISGMLAEDAADYYCQQHYSTPLTVIQSHFLCINKIILKKIHQTDSVFASKQNEQTVLCPRPLEALACFSLWKSQKRARAGCLAGRGGLIFRMCLVRTGSYGQIVIPQTPESVTVSPGETVTMSCTYSTGIGSALAWYQQKPGQPPNLLIYSASSRQPGIPARFSGSGSGTSFTLTISGMLAEDAADYYCQHYECSTDCKYAARGERSKLLVKKGAFYRFICLKLNKQRDLGSALGSYGQIVMTQTPESVTVSPGQTATMTCTSSAGIDSYLQWYQQKPGQPPKPLIYYASSRATGIPARFSGSGSGTSFTLTISGMLAEDAADYYCQQVLKKGDCKSILQDPMDMNLINCLLTIFIIWIHGSYGQIVMTQTPESVTVSQGETVTMICTSSTGISSNLAWYQQKPGQPPNLLIYLASSRQPGIPARFSGSGSGTSYTLTISGMLAEDAADYYCQHSTVAAKVLSKGSYGQYVMTQTPESVTVSQGETATMSCTSSANIGSALAWYQQKPGQPPNLLIYSASSRQPGIPARFSGSGSGTSYTLTISGMLAEDAADYYCQQGSSLPLTVIQSRTKTFLFY</sequence>
<feature type="chain" id="PRO_5041896722" evidence="1">
    <location>
        <begin position="21"/>
        <end position="780"/>
    </location>
</feature>
<gene>
    <name evidence="3" type="ORF">PECUL_23A042087</name>
</gene>
<feature type="domain" description="Ig-like" evidence="2">
    <location>
        <begin position="21"/>
        <end position="109"/>
    </location>
</feature>
<dbReference type="SMART" id="SM00406">
    <property type="entry name" value="IGv"/>
    <property type="match status" value="6"/>
</dbReference>
<dbReference type="InterPro" id="IPR013783">
    <property type="entry name" value="Ig-like_fold"/>
</dbReference>
<evidence type="ECO:0000256" key="1">
    <source>
        <dbReference type="SAM" id="SignalP"/>
    </source>
</evidence>
<keyword evidence="1" id="KW-0732">Signal</keyword>
<evidence type="ECO:0000313" key="4">
    <source>
        <dbReference type="Proteomes" id="UP001295444"/>
    </source>
</evidence>
<dbReference type="InterPro" id="IPR036179">
    <property type="entry name" value="Ig-like_dom_sf"/>
</dbReference>
<feature type="signal peptide" evidence="1">
    <location>
        <begin position="1"/>
        <end position="20"/>
    </location>
</feature>